<reference evidence="5" key="2">
    <citation type="submission" date="2022-08" db="UniProtKB">
        <authorList>
            <consortium name="EnsemblMetazoa"/>
        </authorList>
    </citation>
    <scope>IDENTIFICATION</scope>
    <source>
        <strain evidence="5">STECLA/ALBI9_A</strain>
    </source>
</reference>
<dbReference type="CDD" id="cd02947">
    <property type="entry name" value="TRX_family"/>
    <property type="match status" value="1"/>
</dbReference>
<dbReference type="Pfam" id="PF00085">
    <property type="entry name" value="Thioredoxin"/>
    <property type="match status" value="2"/>
</dbReference>
<dbReference type="VEuPathDB" id="VectorBase:AALB005187"/>
<feature type="region of interest" description="Disordered" evidence="1">
    <location>
        <begin position="1112"/>
        <end position="1251"/>
    </location>
</feature>
<feature type="domain" description="Thioredoxin" evidence="4">
    <location>
        <begin position="33"/>
        <end position="172"/>
    </location>
</feature>
<dbReference type="InterPro" id="IPR013766">
    <property type="entry name" value="Thioredoxin_domain"/>
</dbReference>
<feature type="compositionally biased region" description="Basic and acidic residues" evidence="1">
    <location>
        <begin position="1303"/>
        <end position="1319"/>
    </location>
</feature>
<evidence type="ECO:0000256" key="1">
    <source>
        <dbReference type="SAM" id="MobiDB-lite"/>
    </source>
</evidence>
<dbReference type="Gene3D" id="3.40.30.10">
    <property type="entry name" value="Glutaredoxin"/>
    <property type="match status" value="15"/>
</dbReference>
<feature type="chain" id="PRO_5043814346" description="Thioredoxin domain-containing protein" evidence="3">
    <location>
        <begin position="30"/>
        <end position="2118"/>
    </location>
</feature>
<dbReference type="PROSITE" id="PS51257">
    <property type="entry name" value="PROKAR_LIPOPROTEIN"/>
    <property type="match status" value="1"/>
</dbReference>
<keyword evidence="2" id="KW-1133">Transmembrane helix</keyword>
<feature type="compositionally biased region" description="Low complexity" evidence="1">
    <location>
        <begin position="1132"/>
        <end position="1181"/>
    </location>
</feature>
<keyword evidence="6" id="KW-1185">Reference proteome</keyword>
<feature type="compositionally biased region" description="Acidic residues" evidence="1">
    <location>
        <begin position="1211"/>
        <end position="1227"/>
    </location>
</feature>
<keyword evidence="3" id="KW-0732">Signal</keyword>
<dbReference type="PANTHER" id="PTHR19991">
    <property type="entry name" value="L 2 01289"/>
    <property type="match status" value="1"/>
</dbReference>
<dbReference type="EnsemblMetazoa" id="AALB005187-RA">
    <property type="protein sequence ID" value="AALB005187-PA"/>
    <property type="gene ID" value="AALB005187"/>
</dbReference>
<dbReference type="Pfam" id="PF13848">
    <property type="entry name" value="Thioredoxin_6"/>
    <property type="match status" value="3"/>
</dbReference>
<dbReference type="STRING" id="7167.A0A182FF95"/>
<name>A0A182FF95_ANOAL</name>
<keyword evidence="2" id="KW-0812">Transmembrane</keyword>
<feature type="compositionally biased region" description="Acidic residues" evidence="1">
    <location>
        <begin position="1645"/>
        <end position="1654"/>
    </location>
</feature>
<dbReference type="PANTHER" id="PTHR19991:SF3">
    <property type="entry name" value="LETHAL (2) 01289, ISOFORM F"/>
    <property type="match status" value="1"/>
</dbReference>
<evidence type="ECO:0000256" key="3">
    <source>
        <dbReference type="SAM" id="SignalP"/>
    </source>
</evidence>
<dbReference type="VEuPathDB" id="VectorBase:AALB20_027782"/>
<dbReference type="CDD" id="cd02961">
    <property type="entry name" value="PDI_a_family"/>
    <property type="match status" value="5"/>
</dbReference>
<accession>A0A182FF95</accession>
<sequence>MVLPRIRSLVAPLCFLLLASCWLVSDVECAKKAAAPAPAPTASSSASEATIEEVSAKQLERLLEDKDYVAVYWYARSCTTCDTVLAELEHIDDDTDSFGVDFVKINDKRLAKQYGISKFPALTYFREKEPIIYEGDLMDEAGVLDFLTSLEAMDLPDRIEEVNAKILSKIIEDSDYVAVLFYKPECKKCIKALQELENIDDEADQLDIGFVKIHDEDLAEEYNLGALPKLVYYRHQTPIVYEHELQREEDVLEWLVENKATGDEDDVIEEVNAKTLKTLIQNIDNLVVLFYDEGDEESESVLQELENIDDDCAKHGIQFVRIDDPKVSKEYGIDEVPAIVYFEKQIPNVYDDDLSDEEEILEWLLSQLEKDEIEDVTDEMLDKLIKEGKSIAVLFYDNNDKKSEKVLNELENIDDECDQLGINFVKMDDVEEAKEYGVTKFPKLVYFEQGIPTVYEGSLDEEEEVLEWLERQTSSDEIEDVTDEMLDMIVEKMQHVAVLFYDKDSKTSQKVLAELENIDDECDQNDIAFVKIDDDNEAKEWGIEELPTMILFERGIPHIYEGDLLKEEELLGWLVHQKRHSEIPEITDEMKDKLMQMYDHVAIIFYDKDDKQDIRVLNELENIDDELEKEEIVIARLDNAEEAREYGLDHLPALVYFENEIPAIYEGDLMNEEEVLEWLKLQKYSATIEEVTDEILQDLIEEHEYVCVYFSGECDEGEKCDKILDDLENIDDELDEAGIIFVTTEDMATAKKYNIKNLPSLVFFRNKDPLIYSGDLNDEDEVLAWLTDEETLEIPGKIEEVNIKMLEKILSENEHIVVFFYHDDDKKAQKIIAELENIDDECEEKDIDFVKTSDDDIDKEYDLELLPALVFYRNKFRTIYSGDLMKEDDILEWVLQQYNTKPEIIESVDRKTLQVLVNEVEHLAVLFYDDDCETCPKILEKLETIDDDTDKHHIQFVKANDEKLAHEIGIFSFPALVYYETGVPIMYDGNLKNEKRILQWLIDHKRRYDIKRRYGMTKPRVPVVFADPALEALKAQLLAAARARAGVPERSILRPVAGNGNGNPPPQSSTIIPDFTSRSLFTGLDNKLPKPKLRKRYTDDVDELDREDRIDKKRSSGVKKLKPIPRLDSVEQPKPASGKQQQQQKPASTSSKPSKSGSKSSDKPSTTKPSSSQSPASSSGKVQATAGGNSKAGTTKPTPPKAKPRATSNRDDDDDDDEDDDDEDDECFYVGLGHAGRVTKRGKKSAKEDDSFRCCPAKVEKNTRVTQMAAQKISRRDSDEAESQFAFRQKKLSDVADATAAAAKEKKAAQERNQIDLKKAAKGSAKAKGGKGKKDKDDDGDDDDDGLFGDLTNEYDVLDWMHGQKTDESIQEVERDELLNYIDTKDFLAVVFYIEEDPNTPKILRHIEQIDDEASDYGILMVKSSDRLMAKKFGFRNPPGVTYFRKGKSINYDGDIDDEEELLDWLTDPHNMEMTDHIEKVNRKMFQKIRQASDYLAVFFYSDDCKQCPRVLAEIEHIDDEADGAGINFVKIDDKQMAKEFGVYALPGIVFFKLSSKEPVIYAGDLNDEDEILNWLMTQKNPGGDIIEDLDGTKLLSLIEDSNALAVYFWNKTTCEACFTKAARKQRKAKERKGVLDAAGSSAEVTDEAEDGTDNGDTAAPPITLAPASMASTEDTDDCEQCSGVLESLENIDDDCDRHGIMFVKTDDISIAEHYGISEYPVLVYFEDNVPNVFEGLLDEEEEVLQWLITQKTEDRIELITRVMLESMVDETQYLAVYFYKINCNICDQILEGLEVIDDELDVFGIHMVKIQDPQLAKRYSIKTFPALVYFRNGNPLIYEGDLQNEQSVLEWLIDDDNRELADEIEEVNERMLDRLMEQSPLLCVFYYDEDCAECDDILEELELIDGEVDLYGIDFVKVASLDAAHKYGVTTIPSLVYYRKQIPMLYDGDMHDHERVMNWLTSQDVFEIKNEIEEVNRKMLNKLLDENEFLAVFFFEEDHEESEAVLERLELIDSETDNLDITFVKMGDPRYARKWGVTKLPAIVYFRKRFPSIYRGDMYDEQDVLEWLRKNRFRQPELNIFMYALIALGLGFVIYTAFLLQCFKPAPPAPVPHPKQN</sequence>
<reference evidence="5 6" key="1">
    <citation type="journal article" date="2017" name="G3 (Bethesda)">
        <title>The Physical Genome Mapping of Anopheles albimanus Corrected Scaffold Misassemblies and Identified Interarm Rearrangements in Genus Anopheles.</title>
        <authorList>
            <person name="Artemov G.N."/>
            <person name="Peery A.N."/>
            <person name="Jiang X."/>
            <person name="Tu Z."/>
            <person name="Stegniy V.N."/>
            <person name="Sharakhova M.V."/>
            <person name="Sharakhov I.V."/>
        </authorList>
    </citation>
    <scope>NUCLEOTIDE SEQUENCE [LARGE SCALE GENOMIC DNA]</scope>
    <source>
        <strain evidence="5 6">ALBI9_A</strain>
    </source>
</reference>
<feature type="region of interest" description="Disordered" evidence="1">
    <location>
        <begin position="1634"/>
        <end position="1664"/>
    </location>
</feature>
<protein>
    <recommendedName>
        <fullName evidence="4">Thioredoxin domain-containing protein</fullName>
    </recommendedName>
</protein>
<proteinExistence type="predicted"/>
<feature type="region of interest" description="Disordered" evidence="1">
    <location>
        <begin position="1054"/>
        <end position="1073"/>
    </location>
</feature>
<dbReference type="SUPFAM" id="SSF52833">
    <property type="entry name" value="Thioredoxin-like"/>
    <property type="match status" value="11"/>
</dbReference>
<evidence type="ECO:0000313" key="6">
    <source>
        <dbReference type="Proteomes" id="UP000069272"/>
    </source>
</evidence>
<evidence type="ECO:0000259" key="4">
    <source>
        <dbReference type="PROSITE" id="PS51352"/>
    </source>
</evidence>
<feature type="domain" description="Thioredoxin" evidence="4">
    <location>
        <begin position="1435"/>
        <end position="1581"/>
    </location>
</feature>
<dbReference type="PROSITE" id="PS51352">
    <property type="entry name" value="THIOREDOXIN_2"/>
    <property type="match status" value="2"/>
</dbReference>
<evidence type="ECO:0000313" key="5">
    <source>
        <dbReference type="EnsemblMetazoa" id="AALB005187-PA"/>
    </source>
</evidence>
<dbReference type="InterPro" id="IPR036249">
    <property type="entry name" value="Thioredoxin-like_sf"/>
</dbReference>
<keyword evidence="2" id="KW-0472">Membrane</keyword>
<feature type="transmembrane region" description="Helical" evidence="2">
    <location>
        <begin position="2081"/>
        <end position="2101"/>
    </location>
</feature>
<dbReference type="Proteomes" id="UP000069272">
    <property type="component" value="Chromosome 3L"/>
</dbReference>
<organism evidence="5 6">
    <name type="scientific">Anopheles albimanus</name>
    <name type="common">New world malaria mosquito</name>
    <dbReference type="NCBI Taxonomy" id="7167"/>
    <lineage>
        <taxon>Eukaryota</taxon>
        <taxon>Metazoa</taxon>
        <taxon>Ecdysozoa</taxon>
        <taxon>Arthropoda</taxon>
        <taxon>Hexapoda</taxon>
        <taxon>Insecta</taxon>
        <taxon>Pterygota</taxon>
        <taxon>Neoptera</taxon>
        <taxon>Endopterygota</taxon>
        <taxon>Diptera</taxon>
        <taxon>Nematocera</taxon>
        <taxon>Culicoidea</taxon>
        <taxon>Culicidae</taxon>
        <taxon>Anophelinae</taxon>
        <taxon>Anopheles</taxon>
    </lineage>
</organism>
<feature type="signal peptide" evidence="3">
    <location>
        <begin position="1"/>
        <end position="29"/>
    </location>
</feature>
<feature type="region of interest" description="Disordered" evidence="1">
    <location>
        <begin position="1264"/>
        <end position="1346"/>
    </location>
</feature>
<evidence type="ECO:0000256" key="2">
    <source>
        <dbReference type="SAM" id="Phobius"/>
    </source>
</evidence>